<feature type="compositionally biased region" description="Polar residues" evidence="8">
    <location>
        <begin position="168"/>
        <end position="185"/>
    </location>
</feature>
<evidence type="ECO:0000256" key="7">
    <source>
        <dbReference type="ARBA" id="ARBA00039877"/>
    </source>
</evidence>
<dbReference type="GO" id="GO:0005741">
    <property type="term" value="C:mitochondrial outer membrane"/>
    <property type="evidence" value="ECO:0007669"/>
    <property type="project" value="UniProtKB-SubCell"/>
</dbReference>
<dbReference type="InterPro" id="IPR036940">
    <property type="entry name" value="PI3/4_kinase_cat_sf"/>
</dbReference>
<dbReference type="EMBL" id="UYRR01031982">
    <property type="protein sequence ID" value="VDK53598.1"/>
    <property type="molecule type" value="Genomic_DNA"/>
</dbReference>
<keyword evidence="4" id="KW-0418">Kinase</keyword>
<dbReference type="GO" id="GO:0048015">
    <property type="term" value="P:phosphatidylinositol-mediated signaling"/>
    <property type="evidence" value="ECO:0007669"/>
    <property type="project" value="TreeGrafter"/>
</dbReference>
<dbReference type="Proteomes" id="UP000267096">
    <property type="component" value="Unassembled WGS sequence"/>
</dbReference>
<keyword evidence="3" id="KW-0808">Transferase</keyword>
<feature type="domain" description="PIK helical" evidence="10">
    <location>
        <begin position="139"/>
        <end position="337"/>
    </location>
</feature>
<dbReference type="GO" id="GO:0030867">
    <property type="term" value="C:rough endoplasmic reticulum membrane"/>
    <property type="evidence" value="ECO:0007669"/>
    <property type="project" value="UniProtKB-SubCell"/>
</dbReference>
<dbReference type="EC" id="2.7.1.67" evidence="2"/>
<organism evidence="11 12">
    <name type="scientific">Anisakis simplex</name>
    <name type="common">Herring worm</name>
    <dbReference type="NCBI Taxonomy" id="6269"/>
    <lineage>
        <taxon>Eukaryota</taxon>
        <taxon>Metazoa</taxon>
        <taxon>Ecdysozoa</taxon>
        <taxon>Nematoda</taxon>
        <taxon>Chromadorea</taxon>
        <taxon>Rhabditida</taxon>
        <taxon>Spirurina</taxon>
        <taxon>Ascaridomorpha</taxon>
        <taxon>Ascaridoidea</taxon>
        <taxon>Anisakidae</taxon>
        <taxon>Anisakis</taxon>
        <taxon>Anisakis simplex complex</taxon>
    </lineage>
</organism>
<dbReference type="InterPro" id="IPR018936">
    <property type="entry name" value="PI3/4_kinase_CS"/>
</dbReference>
<dbReference type="OrthoDB" id="10264149at2759"/>
<dbReference type="PROSITE" id="PS00915">
    <property type="entry name" value="PI3_4_KINASE_1"/>
    <property type="match status" value="1"/>
</dbReference>
<dbReference type="InterPro" id="IPR015433">
    <property type="entry name" value="PI3/4_kinase"/>
</dbReference>
<keyword evidence="12" id="KW-1185">Reference proteome</keyword>
<accession>A0A3P6SI80</accession>
<evidence type="ECO:0000259" key="10">
    <source>
        <dbReference type="PROSITE" id="PS51545"/>
    </source>
</evidence>
<evidence type="ECO:0000256" key="2">
    <source>
        <dbReference type="ARBA" id="ARBA00012169"/>
    </source>
</evidence>
<gene>
    <name evidence="11" type="ORF">ASIM_LOCUS14883</name>
</gene>
<dbReference type="SMART" id="SM00146">
    <property type="entry name" value="PI3Kc"/>
    <property type="match status" value="1"/>
</dbReference>
<feature type="region of interest" description="Disordered" evidence="8">
    <location>
        <begin position="650"/>
        <end position="669"/>
    </location>
</feature>
<dbReference type="InterPro" id="IPR001263">
    <property type="entry name" value="PI3K_accessory_dom"/>
</dbReference>
<proteinExistence type="predicted"/>
<evidence type="ECO:0000256" key="4">
    <source>
        <dbReference type="ARBA" id="ARBA00022777"/>
    </source>
</evidence>
<evidence type="ECO:0000256" key="6">
    <source>
        <dbReference type="ARBA" id="ARBA00037860"/>
    </source>
</evidence>
<dbReference type="Gene3D" id="1.10.1070.11">
    <property type="entry name" value="Phosphatidylinositol 3-/4-kinase, catalytic domain"/>
    <property type="match status" value="1"/>
</dbReference>
<comment type="catalytic activity">
    <reaction evidence="5">
        <text>a 1,2-diacyl-sn-glycero-3-phospho-(1D-myo-inositol) + ATP = a 1,2-diacyl-sn-glycero-3-phospho-(1D-myo-inositol 4-phosphate) + ADP + H(+)</text>
        <dbReference type="Rhea" id="RHEA:19877"/>
        <dbReference type="ChEBI" id="CHEBI:15378"/>
        <dbReference type="ChEBI" id="CHEBI:30616"/>
        <dbReference type="ChEBI" id="CHEBI:57880"/>
        <dbReference type="ChEBI" id="CHEBI:58178"/>
        <dbReference type="ChEBI" id="CHEBI:456216"/>
        <dbReference type="EC" id="2.7.1.67"/>
    </reaction>
    <physiologicalReaction direction="left-to-right" evidence="5">
        <dbReference type="Rhea" id="RHEA:19878"/>
    </physiologicalReaction>
</comment>
<name>A0A3P6SI80_ANISI</name>
<dbReference type="InterPro" id="IPR057754">
    <property type="entry name" value="PI4-kinase_beta/PIK1_cat"/>
</dbReference>
<evidence type="ECO:0000256" key="1">
    <source>
        <dbReference type="ARBA" id="ARBA00004450"/>
    </source>
</evidence>
<protein>
    <recommendedName>
        <fullName evidence="7">Phosphatidylinositol 4-kinase beta</fullName>
        <ecNumber evidence="2">2.7.1.67</ecNumber>
    </recommendedName>
</protein>
<dbReference type="AlphaFoldDB" id="A0A3P6SI80"/>
<dbReference type="InterPro" id="IPR049160">
    <property type="entry name" value="PI4KB-PIK1_PIK"/>
</dbReference>
<feature type="compositionally biased region" description="Basic and acidic residues" evidence="8">
    <location>
        <begin position="201"/>
        <end position="211"/>
    </location>
</feature>
<dbReference type="GO" id="GO:0046854">
    <property type="term" value="P:phosphatidylinositol phosphate biosynthetic process"/>
    <property type="evidence" value="ECO:0007669"/>
    <property type="project" value="InterPro"/>
</dbReference>
<dbReference type="PANTHER" id="PTHR10048">
    <property type="entry name" value="PHOSPHATIDYLINOSITOL KINASE"/>
    <property type="match status" value="1"/>
</dbReference>
<comment type="subcellular location">
    <subcellularLocation>
        <location evidence="1">Mitochondrion outer membrane</location>
        <topology evidence="1">Peripheral membrane protein</topology>
    </subcellularLocation>
    <subcellularLocation>
        <location evidence="6">Rough endoplasmic reticulum membrane</location>
        <topology evidence="6">Peripheral membrane protein</topology>
    </subcellularLocation>
</comment>
<dbReference type="PROSITE" id="PS51545">
    <property type="entry name" value="PIK_HELICAL"/>
    <property type="match status" value="1"/>
</dbReference>
<evidence type="ECO:0000259" key="9">
    <source>
        <dbReference type="PROSITE" id="PS50290"/>
    </source>
</evidence>
<dbReference type="Gene3D" id="3.30.1010.10">
    <property type="entry name" value="Phosphatidylinositol 3-kinase Catalytic Subunit, Chain A, domain 4"/>
    <property type="match status" value="1"/>
</dbReference>
<feature type="region of interest" description="Disordered" evidence="8">
    <location>
        <begin position="168"/>
        <end position="212"/>
    </location>
</feature>
<dbReference type="SUPFAM" id="SSF56112">
    <property type="entry name" value="Protein kinase-like (PK-like)"/>
    <property type="match status" value="1"/>
</dbReference>
<evidence type="ECO:0000256" key="3">
    <source>
        <dbReference type="ARBA" id="ARBA00022679"/>
    </source>
</evidence>
<dbReference type="PROSITE" id="PS50290">
    <property type="entry name" value="PI3_4_KINASE_3"/>
    <property type="match status" value="1"/>
</dbReference>
<dbReference type="CDD" id="cd05168">
    <property type="entry name" value="PI4Kc_III_beta"/>
    <property type="match status" value="1"/>
</dbReference>
<reference evidence="11 12" key="1">
    <citation type="submission" date="2018-11" db="EMBL/GenBank/DDBJ databases">
        <authorList>
            <consortium name="Pathogen Informatics"/>
        </authorList>
    </citation>
    <scope>NUCLEOTIDE SEQUENCE [LARGE SCALE GENOMIC DNA]</scope>
</reference>
<dbReference type="Pfam" id="PF00454">
    <property type="entry name" value="PI3_PI4_kinase"/>
    <property type="match status" value="1"/>
</dbReference>
<sequence>MIGDNRCILRDAFNLNTDEVAASQCDQPRQLSFNGLMNINNMSVDLPTTQIAIVKSAQNTVDFIVGDKNQPESSQRQQQQEVRNKVQFSIGDRSMNGSGSGIDGCFDLEKTSSCSTLGSRSAGDGQAADCDDAFEAIVNDDNLNLNPLSTCRINNVIDMGHCDDESNLAGNNQRQKGSLLSSTKNLQRKPSEEADDEQSDDDNKREKEKSRMQRIASFGRNPQNWLLRLFESDVFTVVIAMQYLFNTKEAAVLHYLGNRLFDFPYESVDFYTPQLVNLYINMKEVADVIHRYIVARCRKSVVFSLECCWLLDAYGVESMRKQKRKSQGYKLRNLILNELNFNSESMSHQPINNPLSKSFFSTKSSMDRSRSRSEAMVYALDTMDASGNQSNESVALWRAESIPLNNTSETLSFGDLTTGQAFNNGCVCFDEEDQDNEVDCLNKAECKCGAQRIRPEQEFVKALMAVGDRLKEIPLKEGKSKGLVDELIKINLNLPARVWLPLYADTIKHIVLRIPHSAGCVLNSKDKAPYCLYVEVLEVDDMRTSYIPHRISDIEAAEYHRKERQGSNYSLNSLPNTTFTSFSDHRVCSITFIRSVQFASSLSLDARSMESISENRSPISENNNNNEKVIIAAEIRKRLTNWVKKPRRRQLRQIPDDPSASEMSEPWEEKQMRIRESSPYGRNPRWRLLPVIIKTGDDLRQELLVYQLLITLKIKKNLTLNDSESESKLPPTLMTHFLESFGSRNSESFLIAQQNFVQSCAGYSLACYFLQVKDRHNGNILLDSEGHLIHIDFGFILSISPRNLGFETSPFKLTQEIVDVMGGADSDMFKYYKILLLKGLIAARKHHDRVVNIVEIMSVGSQLPCFRGGTNTIRLLKDRFHMSCTEPQLQALIDKMVADSLDAITTRIYDNFQYYTNGIL</sequence>
<evidence type="ECO:0000256" key="5">
    <source>
        <dbReference type="ARBA" id="ARBA00036767"/>
    </source>
</evidence>
<dbReference type="InterPro" id="IPR000403">
    <property type="entry name" value="PI3/4_kinase_cat_dom"/>
</dbReference>
<evidence type="ECO:0000313" key="11">
    <source>
        <dbReference type="EMBL" id="VDK53598.1"/>
    </source>
</evidence>
<evidence type="ECO:0000313" key="12">
    <source>
        <dbReference type="Proteomes" id="UP000267096"/>
    </source>
</evidence>
<dbReference type="Pfam" id="PF21245">
    <property type="entry name" value="PI4KB-PIK1_PIK"/>
    <property type="match status" value="1"/>
</dbReference>
<dbReference type="PANTHER" id="PTHR10048:SF22">
    <property type="entry name" value="PHOSPHATIDYLINOSITOL 4-KINASE BETA"/>
    <property type="match status" value="1"/>
</dbReference>
<dbReference type="FunFam" id="1.10.1070.11:FF:000016">
    <property type="entry name" value="PIK1p Phosphatidylinositol 4-kinase"/>
    <property type="match status" value="1"/>
</dbReference>
<dbReference type="GO" id="GO:0004430">
    <property type="term" value="F:1-phosphatidylinositol 4-kinase activity"/>
    <property type="evidence" value="ECO:0007669"/>
    <property type="project" value="UniProtKB-EC"/>
</dbReference>
<feature type="domain" description="PI3K/PI4K catalytic" evidence="9">
    <location>
        <begin position="535"/>
        <end position="905"/>
    </location>
</feature>
<dbReference type="InterPro" id="IPR011009">
    <property type="entry name" value="Kinase-like_dom_sf"/>
</dbReference>
<evidence type="ECO:0000256" key="8">
    <source>
        <dbReference type="SAM" id="MobiDB-lite"/>
    </source>
</evidence>